<keyword evidence="3" id="KW-0378">Hydrolase</keyword>
<protein>
    <recommendedName>
        <fullName evidence="2">N-acetylmuramoyl-L-alanine amidase</fullName>
        <ecNumber evidence="2">3.5.1.28</ecNumber>
    </recommendedName>
</protein>
<feature type="compositionally biased region" description="Pro residues" evidence="4">
    <location>
        <begin position="285"/>
        <end position="295"/>
    </location>
</feature>
<dbReference type="GO" id="GO:0009253">
    <property type="term" value="P:peptidoglycan catabolic process"/>
    <property type="evidence" value="ECO:0007669"/>
    <property type="project" value="InterPro"/>
</dbReference>
<dbReference type="InterPro" id="IPR050695">
    <property type="entry name" value="N-acetylmuramoyl_amidase_3"/>
</dbReference>
<feature type="signal peptide" evidence="5">
    <location>
        <begin position="1"/>
        <end position="18"/>
    </location>
</feature>
<dbReference type="GO" id="GO:0030288">
    <property type="term" value="C:outer membrane-bounded periplasmic space"/>
    <property type="evidence" value="ECO:0007669"/>
    <property type="project" value="TreeGrafter"/>
</dbReference>
<feature type="chain" id="PRO_5016860982" description="N-acetylmuramoyl-L-alanine amidase" evidence="5">
    <location>
        <begin position="19"/>
        <end position="295"/>
    </location>
</feature>
<evidence type="ECO:0000256" key="3">
    <source>
        <dbReference type="ARBA" id="ARBA00022801"/>
    </source>
</evidence>
<dbReference type="AlphaFoldDB" id="A0A369XMM1"/>
<dbReference type="EMBL" id="QPGA01000008">
    <property type="protein sequence ID" value="RDE51401.1"/>
    <property type="molecule type" value="Genomic_DNA"/>
</dbReference>
<feature type="domain" description="MurNAc-LAA" evidence="6">
    <location>
        <begin position="80"/>
        <end position="226"/>
    </location>
</feature>
<evidence type="ECO:0000256" key="4">
    <source>
        <dbReference type="SAM" id="MobiDB-lite"/>
    </source>
</evidence>
<accession>A0A369XMM1</accession>
<evidence type="ECO:0000256" key="5">
    <source>
        <dbReference type="SAM" id="SignalP"/>
    </source>
</evidence>
<evidence type="ECO:0000256" key="2">
    <source>
        <dbReference type="ARBA" id="ARBA00011901"/>
    </source>
</evidence>
<dbReference type="PANTHER" id="PTHR30404">
    <property type="entry name" value="N-ACETYLMURAMOYL-L-ALANINE AMIDASE"/>
    <property type="match status" value="1"/>
</dbReference>
<evidence type="ECO:0000313" key="8">
    <source>
        <dbReference type="Proteomes" id="UP000253831"/>
    </source>
</evidence>
<evidence type="ECO:0000259" key="6">
    <source>
        <dbReference type="SMART" id="SM00646"/>
    </source>
</evidence>
<evidence type="ECO:0000256" key="1">
    <source>
        <dbReference type="ARBA" id="ARBA00001561"/>
    </source>
</evidence>
<gene>
    <name evidence="7" type="ORF">DVS81_06470</name>
</gene>
<dbReference type="PANTHER" id="PTHR30404:SF0">
    <property type="entry name" value="N-ACETYLMURAMOYL-L-ALANINE AMIDASE AMIC"/>
    <property type="match status" value="1"/>
</dbReference>
<dbReference type="Gene3D" id="3.40.630.40">
    <property type="entry name" value="Zn-dependent exopeptidases"/>
    <property type="match status" value="1"/>
</dbReference>
<dbReference type="Pfam" id="PF01520">
    <property type="entry name" value="Amidase_3"/>
    <property type="match status" value="1"/>
</dbReference>
<dbReference type="CDD" id="cd02696">
    <property type="entry name" value="MurNAc-LAA"/>
    <property type="match status" value="1"/>
</dbReference>
<sequence length="295" mass="31593">MMIVFSGVLAFLASPGCAVEVAVDAGHTLAAHGASSARGGREFDFNRVLAKRVSHELGLRQLDVRPINFDGKIESLAARPEQAAGADFFISIHHDSVHADLLQEWDWQGSPQTYSDDYSGFALFVSHDSPDLATSLRCASAIGARLRRLGFQPARHHANPPSGTPRAVADAANAVHYYDKLVVLYRTTLPAVLFEAGVIKNRDEELLLLDANRQARMADGIATGIAACLYAAQGSNGKPQRAAPTATVPTPLSGKQGPLPAPRTPAFRPFDTPLHRPSRTRSLSPPSPFSAPVPH</sequence>
<name>A0A369XMM1_9PROT</name>
<organism evidence="7 8">
    <name type="scientific">Candidatus Accumulibacter meliphilus</name>
    <dbReference type="NCBI Taxonomy" id="2211374"/>
    <lineage>
        <taxon>Bacteria</taxon>
        <taxon>Pseudomonadati</taxon>
        <taxon>Pseudomonadota</taxon>
        <taxon>Betaproteobacteria</taxon>
        <taxon>Candidatus Accumulibacter</taxon>
    </lineage>
</organism>
<dbReference type="EC" id="3.5.1.28" evidence="2"/>
<dbReference type="SUPFAM" id="SSF53187">
    <property type="entry name" value="Zn-dependent exopeptidases"/>
    <property type="match status" value="1"/>
</dbReference>
<evidence type="ECO:0000313" key="7">
    <source>
        <dbReference type="EMBL" id="RDE51401.1"/>
    </source>
</evidence>
<comment type="caution">
    <text evidence="7">The sequence shown here is derived from an EMBL/GenBank/DDBJ whole genome shotgun (WGS) entry which is preliminary data.</text>
</comment>
<dbReference type="Proteomes" id="UP000253831">
    <property type="component" value="Unassembled WGS sequence"/>
</dbReference>
<feature type="region of interest" description="Disordered" evidence="4">
    <location>
        <begin position="236"/>
        <end position="295"/>
    </location>
</feature>
<dbReference type="GO" id="GO:0008745">
    <property type="term" value="F:N-acetylmuramoyl-L-alanine amidase activity"/>
    <property type="evidence" value="ECO:0007669"/>
    <property type="project" value="UniProtKB-EC"/>
</dbReference>
<dbReference type="SMART" id="SM00646">
    <property type="entry name" value="Ami_3"/>
    <property type="match status" value="1"/>
</dbReference>
<keyword evidence="5" id="KW-0732">Signal</keyword>
<comment type="catalytic activity">
    <reaction evidence="1">
        <text>Hydrolyzes the link between N-acetylmuramoyl residues and L-amino acid residues in certain cell-wall glycopeptides.</text>
        <dbReference type="EC" id="3.5.1.28"/>
    </reaction>
</comment>
<proteinExistence type="predicted"/>
<dbReference type="InterPro" id="IPR002508">
    <property type="entry name" value="MurNAc-LAA_cat"/>
</dbReference>
<reference evidence="7 8" key="1">
    <citation type="submission" date="2018-05" db="EMBL/GenBank/DDBJ databases">
        <title>Integrated omic analyses show evidence that a Ca. Accumulibacter phosphatis strain performs denitrification under micro-aerobic conditions.</title>
        <authorList>
            <person name="Camejo P.Y."/>
            <person name="Katherine M.D."/>
            <person name="Daniel N.R."/>
        </authorList>
    </citation>
    <scope>NUCLEOTIDE SEQUENCE [LARGE SCALE GENOMIC DNA]</scope>
    <source>
        <strain evidence="7">UW-LDO-IC</strain>
    </source>
</reference>